<reference evidence="1 2" key="1">
    <citation type="submission" date="2020-05" db="EMBL/GenBank/DDBJ databases">
        <authorList>
            <person name="Petersen J."/>
            <person name="Sayavedra L."/>
        </authorList>
    </citation>
    <scope>NUCLEOTIDE SEQUENCE [LARGE SCALE GENOMIC DNA]</scope>
    <source>
        <strain evidence="1">B thermophilus SOXS</strain>
    </source>
</reference>
<name>A0A8H8XDA9_9GAMM</name>
<protein>
    <submittedName>
        <fullName evidence="1">Uncharacterized protein</fullName>
    </submittedName>
</protein>
<dbReference type="AlphaFoldDB" id="A0A8H8XDA9"/>
<feature type="non-terminal residue" evidence="1">
    <location>
        <position position="22"/>
    </location>
</feature>
<dbReference type="EMBL" id="CAESAQ020000070">
    <property type="protein sequence ID" value="CAB5501470.1"/>
    <property type="molecule type" value="Genomic_DNA"/>
</dbReference>
<gene>
    <name evidence="1" type="ORF">THERMOS_1393</name>
</gene>
<keyword evidence="2" id="KW-1185">Reference proteome</keyword>
<organism evidence="1 2">
    <name type="scientific">Bathymodiolus thermophilus thioautotrophic gill symbiont</name>
    <dbReference type="NCBI Taxonomy" id="2360"/>
    <lineage>
        <taxon>Bacteria</taxon>
        <taxon>Pseudomonadati</taxon>
        <taxon>Pseudomonadota</taxon>
        <taxon>Gammaproteobacteria</taxon>
        <taxon>sulfur-oxidizing symbionts</taxon>
    </lineage>
</organism>
<accession>A0A8H8XDA9</accession>
<sequence length="22" mass="2480">MKKFITRTLLSVALMTSLILIS</sequence>
<evidence type="ECO:0000313" key="2">
    <source>
        <dbReference type="Proteomes" id="UP000643672"/>
    </source>
</evidence>
<comment type="caution">
    <text evidence="1">The sequence shown here is derived from an EMBL/GenBank/DDBJ whole genome shotgun (WGS) entry which is preliminary data.</text>
</comment>
<dbReference type="Proteomes" id="UP000643672">
    <property type="component" value="Unassembled WGS sequence"/>
</dbReference>
<proteinExistence type="predicted"/>
<evidence type="ECO:0000313" key="1">
    <source>
        <dbReference type="EMBL" id="CAB5501470.1"/>
    </source>
</evidence>